<name>A0ABQ8SPZ2_PERAM</name>
<keyword evidence="3 7" id="KW-0812">Transmembrane</keyword>
<protein>
    <recommendedName>
        <fullName evidence="8">Cation/H+ exchanger transmembrane domain-containing protein</fullName>
    </recommendedName>
</protein>
<proteinExistence type="inferred from homology"/>
<evidence type="ECO:0000256" key="1">
    <source>
        <dbReference type="ARBA" id="ARBA00004141"/>
    </source>
</evidence>
<evidence type="ECO:0000313" key="10">
    <source>
        <dbReference type="Proteomes" id="UP001148838"/>
    </source>
</evidence>
<feature type="transmembrane region" description="Helical" evidence="7">
    <location>
        <begin position="112"/>
        <end position="132"/>
    </location>
</feature>
<feature type="transmembrane region" description="Helical" evidence="7">
    <location>
        <begin position="390"/>
        <end position="415"/>
    </location>
</feature>
<evidence type="ECO:0000313" key="9">
    <source>
        <dbReference type="EMBL" id="KAJ4436258.1"/>
    </source>
</evidence>
<dbReference type="Pfam" id="PF00999">
    <property type="entry name" value="Na_H_Exchanger"/>
    <property type="match status" value="1"/>
</dbReference>
<feature type="transmembrane region" description="Helical" evidence="7">
    <location>
        <begin position="152"/>
        <end position="175"/>
    </location>
</feature>
<accession>A0ABQ8SPZ2</accession>
<dbReference type="EMBL" id="JAJSOF020000023">
    <property type="protein sequence ID" value="KAJ4436258.1"/>
    <property type="molecule type" value="Genomic_DNA"/>
</dbReference>
<dbReference type="InterPro" id="IPR051843">
    <property type="entry name" value="CPA1_transporter"/>
</dbReference>
<feature type="transmembrane region" description="Helical" evidence="7">
    <location>
        <begin position="586"/>
        <end position="607"/>
    </location>
</feature>
<keyword evidence="4 7" id="KW-1133">Transmembrane helix</keyword>
<evidence type="ECO:0000256" key="7">
    <source>
        <dbReference type="SAM" id="Phobius"/>
    </source>
</evidence>
<comment type="caution">
    <text evidence="9">The sequence shown here is derived from an EMBL/GenBank/DDBJ whole genome shotgun (WGS) entry which is preliminary data.</text>
</comment>
<keyword evidence="5 7" id="KW-0472">Membrane</keyword>
<dbReference type="PANTHER" id="PTHR31102:SF1">
    <property type="entry name" value="CATION_H+ EXCHANGER DOMAIN-CONTAINING PROTEIN"/>
    <property type="match status" value="1"/>
</dbReference>
<evidence type="ECO:0000256" key="4">
    <source>
        <dbReference type="ARBA" id="ARBA00022989"/>
    </source>
</evidence>
<comment type="similarity">
    <text evidence="2">Belongs to the monovalent cation:proton antiporter 1 (CPA1) transporter (TC 2.A.36) family.</text>
</comment>
<dbReference type="InterPro" id="IPR038770">
    <property type="entry name" value="Na+/solute_symporter_sf"/>
</dbReference>
<feature type="transmembrane region" description="Helical" evidence="7">
    <location>
        <begin position="358"/>
        <end position="384"/>
    </location>
</feature>
<sequence length="639" mass="69486">MAGLCEGGNEPSDFLKAICKLAIENPVPMENKNTSHPAPTEYDVLNVATLNSTNSLEYENTSRTEDSVESTEKPPSRLKRWICCCCGERCERFWHAVTSHPLCPSKQAVTRLLTLMVLGLTLWGSIYSTVGTMAGPQGQMFKIGFLGVASHFAGWLISFVGLPPLLGMLLMGILLRNVEFIILSGHFMEVAADLRQMSLAIILIRAGLGLDPVALRRLGGMVTRLAVAPSLAEVIFIAIMTHFLLGLPWVWGFLLGEEQRLRVFVNKVFRKNFGDKRDEVTGEWRKLHNAELHALYSSPDIIRNIKSRRLRWTGHVAHMGESRNAYRVSVLAAVSPAVVIPCLFSLEDRGYGKSKGIPTLVIAAASFDDIIAISAFGIVISLIFTAHSTLAMLILRGPLGILFGMVGGIGIGIFLRYVPNKDDPRVTMFRTILLAFLGAFFMFGSEAVDYEGAGPLGAIVTAFVASNGWKTKTFDGKAAVADNFLVLWSVFQPVLFGLIGTEINLFILDPVTVGIGIASLFVALAARIVTSVLVAAGGNLTWKEKLFVAFAWFPKATVQAAIGPIALDNAREIGNEEYISYASKVLIVAVLGILITAPAGASLITFLGPRLLRKETTAKNPTDENVERAEEAPENETIH</sequence>
<evidence type="ECO:0000256" key="5">
    <source>
        <dbReference type="ARBA" id="ARBA00023136"/>
    </source>
</evidence>
<feature type="transmembrane region" description="Helical" evidence="7">
    <location>
        <begin position="325"/>
        <end position="346"/>
    </location>
</feature>
<comment type="subcellular location">
    <subcellularLocation>
        <location evidence="1">Membrane</location>
        <topology evidence="1">Multi-pass membrane protein</topology>
    </subcellularLocation>
</comment>
<feature type="transmembrane region" description="Helical" evidence="7">
    <location>
        <begin position="450"/>
        <end position="469"/>
    </location>
</feature>
<keyword evidence="10" id="KW-1185">Reference proteome</keyword>
<organism evidence="9 10">
    <name type="scientific">Periplaneta americana</name>
    <name type="common">American cockroach</name>
    <name type="synonym">Blatta americana</name>
    <dbReference type="NCBI Taxonomy" id="6978"/>
    <lineage>
        <taxon>Eukaryota</taxon>
        <taxon>Metazoa</taxon>
        <taxon>Ecdysozoa</taxon>
        <taxon>Arthropoda</taxon>
        <taxon>Hexapoda</taxon>
        <taxon>Insecta</taxon>
        <taxon>Pterygota</taxon>
        <taxon>Neoptera</taxon>
        <taxon>Polyneoptera</taxon>
        <taxon>Dictyoptera</taxon>
        <taxon>Blattodea</taxon>
        <taxon>Blattoidea</taxon>
        <taxon>Blattidae</taxon>
        <taxon>Blattinae</taxon>
        <taxon>Periplaneta</taxon>
    </lineage>
</organism>
<feature type="domain" description="Cation/H+ exchanger transmembrane" evidence="8">
    <location>
        <begin position="329"/>
        <end position="596"/>
    </location>
</feature>
<gene>
    <name evidence="9" type="ORF">ANN_18889</name>
</gene>
<dbReference type="InterPro" id="IPR006153">
    <property type="entry name" value="Cation/H_exchanger_TM"/>
</dbReference>
<evidence type="ECO:0000256" key="2">
    <source>
        <dbReference type="ARBA" id="ARBA00007367"/>
    </source>
</evidence>
<feature type="transmembrane region" description="Helical" evidence="7">
    <location>
        <begin position="225"/>
        <end position="251"/>
    </location>
</feature>
<feature type="region of interest" description="Disordered" evidence="6">
    <location>
        <begin position="617"/>
        <end position="639"/>
    </location>
</feature>
<evidence type="ECO:0000256" key="6">
    <source>
        <dbReference type="SAM" id="MobiDB-lite"/>
    </source>
</evidence>
<evidence type="ECO:0000256" key="3">
    <source>
        <dbReference type="ARBA" id="ARBA00022692"/>
    </source>
</evidence>
<feature type="transmembrane region" description="Helical" evidence="7">
    <location>
        <begin position="511"/>
        <end position="534"/>
    </location>
</feature>
<dbReference type="Proteomes" id="UP001148838">
    <property type="component" value="Unassembled WGS sequence"/>
</dbReference>
<dbReference type="PANTHER" id="PTHR31102">
    <property type="match status" value="1"/>
</dbReference>
<reference evidence="9 10" key="1">
    <citation type="journal article" date="2022" name="Allergy">
        <title>Genome assembly and annotation of Periplaneta americana reveal a comprehensive cockroach allergen profile.</title>
        <authorList>
            <person name="Wang L."/>
            <person name="Xiong Q."/>
            <person name="Saelim N."/>
            <person name="Wang L."/>
            <person name="Nong W."/>
            <person name="Wan A.T."/>
            <person name="Shi M."/>
            <person name="Liu X."/>
            <person name="Cao Q."/>
            <person name="Hui J.H.L."/>
            <person name="Sookrung N."/>
            <person name="Leung T.F."/>
            <person name="Tungtrongchitr A."/>
            <person name="Tsui S.K.W."/>
        </authorList>
    </citation>
    <scope>NUCLEOTIDE SEQUENCE [LARGE SCALE GENOMIC DNA]</scope>
    <source>
        <strain evidence="9">PWHHKU_190912</strain>
    </source>
</reference>
<feature type="transmembrane region" description="Helical" evidence="7">
    <location>
        <begin position="427"/>
        <end position="444"/>
    </location>
</feature>
<evidence type="ECO:0000259" key="8">
    <source>
        <dbReference type="Pfam" id="PF00999"/>
    </source>
</evidence>
<dbReference type="Gene3D" id="1.20.1530.20">
    <property type="match status" value="1"/>
</dbReference>
<feature type="transmembrane region" description="Helical" evidence="7">
    <location>
        <begin position="481"/>
        <end position="499"/>
    </location>
</feature>